<evidence type="ECO:0000313" key="13">
    <source>
        <dbReference type="EMBL" id="CDU19147.1"/>
    </source>
</evidence>
<dbReference type="Gene3D" id="1.10.150.20">
    <property type="entry name" value="5' to 3' exonuclease, C-terminal subdomain"/>
    <property type="match status" value="1"/>
</dbReference>
<feature type="compositionally biased region" description="Low complexity" evidence="11">
    <location>
        <begin position="663"/>
        <end position="680"/>
    </location>
</feature>
<evidence type="ECO:0000313" key="16">
    <source>
        <dbReference type="Proteomes" id="UP000072904"/>
    </source>
</evidence>
<dbReference type="Proteomes" id="UP000072874">
    <property type="component" value="Chromosome 11"/>
</dbReference>
<dbReference type="GO" id="GO:0000110">
    <property type="term" value="C:nucleotide-excision repair factor 1 complex"/>
    <property type="evidence" value="ECO:0007669"/>
    <property type="project" value="TreeGrafter"/>
</dbReference>
<evidence type="ECO:0000256" key="2">
    <source>
        <dbReference type="ARBA" id="ARBA00010015"/>
    </source>
</evidence>
<dbReference type="Gene3D" id="3.40.50.10130">
    <property type="match status" value="1"/>
</dbReference>
<reference evidence="15 16" key="1">
    <citation type="journal article" date="2014" name="BMC Biol.">
        <title>A comprehensive evaluation of rodent malaria parasite genomes and gene expression.</title>
        <authorList>
            <person name="Otto T.D."/>
            <person name="Bohme U."/>
            <person name="Jackson A.P."/>
            <person name="Hunt M."/>
            <person name="Franke-Fayard B."/>
            <person name="Hoeijmakers W.A."/>
            <person name="Religa A.A."/>
            <person name="Robertson L."/>
            <person name="Sanders M."/>
            <person name="Ogun S.A."/>
            <person name="Cunningham D."/>
            <person name="Erhart A."/>
            <person name="Billker O."/>
            <person name="Khan S.M."/>
            <person name="Stunnenberg H.G."/>
            <person name="Langhorne J."/>
            <person name="Holder A.A."/>
            <person name="Waters A.P."/>
            <person name="Newbold C.I."/>
            <person name="Pain A."/>
            <person name="Berriman M."/>
            <person name="Janse C.J."/>
        </authorList>
    </citation>
    <scope>NUCLEOTIDE SEQUENCE [LARGE SCALE GENOMIC DNA]</scope>
    <source>
        <strain evidence="14 15">17X</strain>
        <strain evidence="13 16">YM</strain>
    </source>
</reference>
<keyword evidence="3" id="KW-0540">Nuclease</keyword>
<dbReference type="GO" id="GO:0000014">
    <property type="term" value="F:single-stranded DNA endodeoxyribonuclease activity"/>
    <property type="evidence" value="ECO:0007669"/>
    <property type="project" value="TreeGrafter"/>
</dbReference>
<feature type="compositionally biased region" description="Basic and acidic residues" evidence="11">
    <location>
        <begin position="681"/>
        <end position="696"/>
    </location>
</feature>
<dbReference type="SUPFAM" id="SSF47781">
    <property type="entry name" value="RuvA domain 2-like"/>
    <property type="match status" value="1"/>
</dbReference>
<feature type="region of interest" description="Disordered" evidence="11">
    <location>
        <begin position="1383"/>
        <end position="1402"/>
    </location>
</feature>
<dbReference type="Proteomes" id="UP000072904">
    <property type="component" value="Chromosome 11"/>
</dbReference>
<name>A0A078K9S8_PLAYE</name>
<evidence type="ECO:0000256" key="4">
    <source>
        <dbReference type="ARBA" id="ARBA00022759"/>
    </source>
</evidence>
<evidence type="ECO:0000256" key="10">
    <source>
        <dbReference type="SAM" id="Coils"/>
    </source>
</evidence>
<dbReference type="EMBL" id="LM993665">
    <property type="protein sequence ID" value="VTZ79732.1"/>
    <property type="molecule type" value="Genomic_DNA"/>
</dbReference>
<dbReference type="GO" id="GO:0003684">
    <property type="term" value="F:damaged DNA binding"/>
    <property type="evidence" value="ECO:0007669"/>
    <property type="project" value="TreeGrafter"/>
</dbReference>
<keyword evidence="10" id="KW-0175">Coiled coil</keyword>
<keyword evidence="7" id="KW-0238">DNA-binding</keyword>
<evidence type="ECO:0000256" key="3">
    <source>
        <dbReference type="ARBA" id="ARBA00022722"/>
    </source>
</evidence>
<keyword evidence="4 14" id="KW-0255">Endonuclease</keyword>
<reference evidence="14" key="4">
    <citation type="submission" date="2019-05" db="EMBL/GenBank/DDBJ databases">
        <authorList>
            <consortium name="Pathogen Informatics"/>
        </authorList>
    </citation>
    <scope>NUCLEOTIDE SEQUENCE</scope>
    <source>
        <strain evidence="14">17X</strain>
    </source>
</reference>
<evidence type="ECO:0000256" key="1">
    <source>
        <dbReference type="ARBA" id="ARBA00004123"/>
    </source>
</evidence>
<dbReference type="FunFam" id="3.40.50.10130:FF:000002">
    <property type="entry name" value="DNA repair endonuclease XPF"/>
    <property type="match status" value="1"/>
</dbReference>
<proteinExistence type="inferred from homology"/>
<dbReference type="CDD" id="cd20078">
    <property type="entry name" value="XPF_nuclease_XPF_euk"/>
    <property type="match status" value="1"/>
</dbReference>
<evidence type="ECO:0000256" key="7">
    <source>
        <dbReference type="ARBA" id="ARBA00023125"/>
    </source>
</evidence>
<keyword evidence="5" id="KW-0227">DNA damage</keyword>
<evidence type="ECO:0000259" key="12">
    <source>
        <dbReference type="SMART" id="SM00891"/>
    </source>
</evidence>
<dbReference type="VEuPathDB" id="PlasmoDB:PY04288"/>
<accession>A0A078K9S8</accession>
<dbReference type="PANTHER" id="PTHR10150">
    <property type="entry name" value="DNA REPAIR ENDONUCLEASE XPF"/>
    <property type="match status" value="1"/>
</dbReference>
<dbReference type="GO" id="GO:0000712">
    <property type="term" value="P:resolution of meiotic recombination intermediates"/>
    <property type="evidence" value="ECO:0007669"/>
    <property type="project" value="TreeGrafter"/>
</dbReference>
<dbReference type="SUPFAM" id="SSF52980">
    <property type="entry name" value="Restriction endonuclease-like"/>
    <property type="match status" value="1"/>
</dbReference>
<evidence type="ECO:0000313" key="14">
    <source>
        <dbReference type="EMBL" id="VTZ79732.1"/>
    </source>
</evidence>
<feature type="region of interest" description="Disordered" evidence="11">
    <location>
        <begin position="624"/>
        <end position="696"/>
    </location>
</feature>
<dbReference type="InterPro" id="IPR006166">
    <property type="entry name" value="ERCC4_domain"/>
</dbReference>
<evidence type="ECO:0000256" key="9">
    <source>
        <dbReference type="ARBA" id="ARBA00023242"/>
    </source>
</evidence>
<dbReference type="VEuPathDB" id="PlasmoDB:PY17X_1146000"/>
<dbReference type="OMA" id="VTEKNMH"/>
<dbReference type="SMART" id="SM00891">
    <property type="entry name" value="ERCC4"/>
    <property type="match status" value="1"/>
</dbReference>
<dbReference type="EMBL" id="LK934639">
    <property type="protein sequence ID" value="CDU19147.1"/>
    <property type="molecule type" value="Genomic_DNA"/>
</dbReference>
<feature type="coiled-coil region" evidence="10">
    <location>
        <begin position="1124"/>
        <end position="1151"/>
    </location>
</feature>
<sequence>MYPLYYEKKIVKKLIQHDSLILLTDGFSELSILAIFIFYYQNNCLWYEQYINDENLFFKLFNLNIRKEIIDIEAIPEDPKSTDKINNENDINEIKSITNISQNNNENGEKEPSKDNPKQGDGNFYYQNMHDTDKIEYPTIQFNPNANKNKLIFILNVSPKEYNMFLKYQLFLYEGISKFDISFNNSIKINYLKTEYIRNQKANERIEMYIKRGVYFISSNILLIDLLTYKIIPEIIDGIFICRSHKLMYSMKENFIIDLYRKRNKFGFIKGINNNKKLVNNQQISNISKKLYMKKIYCYPRFHKNIHISLNNKLIQPNIYEINVDLPIVLKKMEDSILNLIHYINIEIKKIHKFEDFDINLLLYSDNPENYTMNYIKNKNLTYNTKKLLKEIIILVNLLYNLYIYDDIIFYNYINNIKEADKESIWMYCNEANELFYLANERKNIFLNKIDINIESKTLHTSPNKNTIHTIINMLQYKNKYFHKSNEIKREQNKIYNWIHDLVYNRDIPLSQYQKIILKTKKKKNTQTNSNVAKRKSNNLYENFLLNKKNKHHINSDTDASQEKLQLIQKSPNYCNPVRIKVEKEDNSYSPSNNNQIKNISQINVKKEKEQNYIPVESHYVIEDSQSSEADDENCLEDKQTKSPKDSKIYQDISDNPSEHNKNNNINISSMSRTNTNNNKNYEKQNKSSMKNKENKTTETIEKVKYPIVIITDNYYTQKEIYNILAHKEEQNININEIFIKSEDEIKEYYISDDLINSESSTNKSFENNKDKLFCDNTNFHIPYKAIKNKTNNLKYIKPCIYIICINKNYEVMYSSENFVNKCFQKIDKINNDTKKGDIEEDTQNHLAICGLENNGNKSPNFKSNTRKNENDNLFEINEFCGNLDFLELFLMKIKPYRIILTKLDLHIFRNIEIYCARLFKYNLYKLNKHPNFKELVMYEKNNLMYDNINPEKIVIKKEKQMGGKRNHIKEKRVNQDNYDTHKGIDKGTKNYELIKIMNDMCNTIEVYILFYKDNIFYNKYLNNIKNEKENWINFIEHKNTLRFEIDRNVFNKNKEMFKSVIDSYFLFQKKLKENKKNIINFNKNLCEQFKNFQEVKANDATADIVLYNNNDNLNKQNTNFISIEEDELFLENLKKKIHKKNNEITNLDDKKLLKIQEILKYYSIDSFNLNFILYSIFNNTKPIVIVDIRELKSDLSYKLYKSKMHIIPYSLLVGDYILTKDICVERKTIIDLIQSLNNNRLYNQINQMSKYYSIYVLLIEFNTKHLFYFASLNNKHSIYTKLVTISLQFPRLKILWSPFSLFTAKLFWSLKVNADQPDIFKSLHIDITLQKDAQKDYDITYEESELQLVDKIETQGNNTQNLEIENSEQLACQPTDELLNNDNTTTNIDANDHKEKPPSEDTYRYETINDLLDEKLNNPEKPNPSYTIKKMENVTNWNAIEILKALPGVTEKNMHKIINNVKSLYDLCEKSLDELEKYMSKNNAKLLYNFLNTDVS</sequence>
<feature type="compositionally biased region" description="Basic and acidic residues" evidence="11">
    <location>
        <begin position="1391"/>
        <end position="1402"/>
    </location>
</feature>
<protein>
    <submittedName>
        <fullName evidence="14">DNA repair endonuclease XPF, putative</fullName>
    </submittedName>
    <submittedName>
        <fullName evidence="13">DNA repair endonuclease, putative</fullName>
    </submittedName>
</protein>
<evidence type="ECO:0000256" key="5">
    <source>
        <dbReference type="ARBA" id="ARBA00022763"/>
    </source>
</evidence>
<evidence type="ECO:0000256" key="6">
    <source>
        <dbReference type="ARBA" id="ARBA00022801"/>
    </source>
</evidence>
<evidence type="ECO:0000256" key="11">
    <source>
        <dbReference type="SAM" id="MobiDB-lite"/>
    </source>
</evidence>
<dbReference type="PANTHER" id="PTHR10150:SF0">
    <property type="entry name" value="DNA REPAIR ENDONUCLEASE XPF"/>
    <property type="match status" value="1"/>
</dbReference>
<reference evidence="14" key="2">
    <citation type="submission" date="2014-05" db="EMBL/GenBank/DDBJ databases">
        <authorList>
            <person name="Aslett M.A."/>
            <person name="De Silva N."/>
        </authorList>
    </citation>
    <scope>NUCLEOTIDE SEQUENCE</scope>
    <source>
        <strain evidence="14">17X</strain>
    </source>
</reference>
<feature type="compositionally biased region" description="Basic and acidic residues" evidence="11">
    <location>
        <begin position="636"/>
        <end position="649"/>
    </location>
</feature>
<evidence type="ECO:0000256" key="8">
    <source>
        <dbReference type="ARBA" id="ARBA00023204"/>
    </source>
</evidence>
<dbReference type="InterPro" id="IPR011335">
    <property type="entry name" value="Restrct_endonuc-II-like"/>
</dbReference>
<reference evidence="13" key="3">
    <citation type="submission" date="2014-05" db="EMBL/GenBank/DDBJ databases">
        <authorList>
            <person name="Aslett A.Martin."/>
            <person name="De Silva Nishadi"/>
        </authorList>
    </citation>
    <scope>NUCLEOTIDE SEQUENCE</scope>
    <source>
        <strain evidence="13">YM</strain>
    </source>
</reference>
<gene>
    <name evidence="14" type="ORF">PY17X_1146000</name>
    <name evidence="13" type="ORF">PYYM_1147000</name>
</gene>
<organism evidence="14 15">
    <name type="scientific">Plasmodium yoelii</name>
    <dbReference type="NCBI Taxonomy" id="5861"/>
    <lineage>
        <taxon>Eukaryota</taxon>
        <taxon>Sar</taxon>
        <taxon>Alveolata</taxon>
        <taxon>Apicomplexa</taxon>
        <taxon>Aconoidasida</taxon>
        <taxon>Haemosporida</taxon>
        <taxon>Plasmodiidae</taxon>
        <taxon>Plasmodium</taxon>
        <taxon>Plasmodium (Vinckeia)</taxon>
    </lineage>
</organism>
<keyword evidence="8" id="KW-0234">DNA repair</keyword>
<dbReference type="Pfam" id="PF02732">
    <property type="entry name" value="ERCC4"/>
    <property type="match status" value="1"/>
</dbReference>
<dbReference type="InterPro" id="IPR047520">
    <property type="entry name" value="XPF_nuclease"/>
</dbReference>
<keyword evidence="6" id="KW-0378">Hydrolase</keyword>
<dbReference type="GO" id="GO:0003697">
    <property type="term" value="F:single-stranded DNA binding"/>
    <property type="evidence" value="ECO:0007669"/>
    <property type="project" value="TreeGrafter"/>
</dbReference>
<dbReference type="GeneID" id="3789883"/>
<comment type="subcellular location">
    <subcellularLocation>
        <location evidence="1">Nucleus</location>
    </subcellularLocation>
</comment>
<dbReference type="VEuPathDB" id="PlasmoDB:PYYM_1147000"/>
<comment type="similarity">
    <text evidence="2">Belongs to the XPF family.</text>
</comment>
<dbReference type="OrthoDB" id="361020at2759"/>
<feature type="region of interest" description="Disordered" evidence="11">
    <location>
        <begin position="97"/>
        <end position="123"/>
    </location>
</feature>
<dbReference type="RefSeq" id="XP_724558.2">
    <property type="nucleotide sequence ID" value="XM_719465.2"/>
</dbReference>
<dbReference type="VEuPathDB" id="PlasmoDB:Py17XNL_001105848"/>
<dbReference type="GO" id="GO:1901255">
    <property type="term" value="P:nucleotide-excision repair involved in interstrand cross-link repair"/>
    <property type="evidence" value="ECO:0007669"/>
    <property type="project" value="TreeGrafter"/>
</dbReference>
<keyword evidence="9" id="KW-0539">Nucleus</keyword>
<feature type="domain" description="ERCC4" evidence="12">
    <location>
        <begin position="1184"/>
        <end position="1264"/>
    </location>
</feature>
<evidence type="ECO:0000313" key="15">
    <source>
        <dbReference type="Proteomes" id="UP000072874"/>
    </source>
</evidence>
<dbReference type="KEGG" id="pyo:PY17X_1146000"/>
<feature type="compositionally biased region" description="Basic and acidic residues" evidence="11">
    <location>
        <begin position="107"/>
        <end position="118"/>
    </location>
</feature>
<dbReference type="GO" id="GO:0000724">
    <property type="term" value="P:double-strand break repair via homologous recombination"/>
    <property type="evidence" value="ECO:0007669"/>
    <property type="project" value="TreeGrafter"/>
</dbReference>
<dbReference type="InterPro" id="IPR010994">
    <property type="entry name" value="RuvA_2-like"/>
</dbReference>